<evidence type="ECO:0000313" key="4">
    <source>
        <dbReference type="Proteomes" id="UP000801428"/>
    </source>
</evidence>
<feature type="compositionally biased region" description="Low complexity" evidence="1">
    <location>
        <begin position="181"/>
        <end position="196"/>
    </location>
</feature>
<sequence>MLNTTTIPAIFLTPPLPLPPLPPSAHHSPSPWDAPSLWPFPLLTFTSSNPTTWHCAAEYHVLLLRALLILVLLCTFATMLLPSFTESRGVSRFSAPRWVSGTRSHRTRSHHTPPRPPFSFLLQIEAELERVRPGLLGGGASIQNEKPNNTYNNAHNKTHNTTRGTEPSTREVAKAPGETNRASASASASVRVVESSNGPDIKDSCAVM</sequence>
<keyword evidence="2" id="KW-0812">Transmembrane</keyword>
<gene>
    <name evidence="3" type="ORF">E8E13_009386</name>
</gene>
<feature type="region of interest" description="Disordered" evidence="1">
    <location>
        <begin position="138"/>
        <end position="208"/>
    </location>
</feature>
<feature type="transmembrane region" description="Helical" evidence="2">
    <location>
        <begin position="62"/>
        <end position="84"/>
    </location>
</feature>
<feature type="compositionally biased region" description="Polar residues" evidence="1">
    <location>
        <begin position="141"/>
        <end position="167"/>
    </location>
</feature>
<evidence type="ECO:0000256" key="1">
    <source>
        <dbReference type="SAM" id="MobiDB-lite"/>
    </source>
</evidence>
<feature type="region of interest" description="Disordered" evidence="1">
    <location>
        <begin position="96"/>
        <end position="117"/>
    </location>
</feature>
<accession>A0A9P4TD20</accession>
<evidence type="ECO:0000313" key="3">
    <source>
        <dbReference type="EMBL" id="KAF3000980.1"/>
    </source>
</evidence>
<proteinExistence type="predicted"/>
<keyword evidence="2" id="KW-0472">Membrane</keyword>
<keyword evidence="4" id="KW-1185">Reference proteome</keyword>
<name>A0A9P4TD20_CURKU</name>
<reference evidence="3" key="1">
    <citation type="submission" date="2019-04" db="EMBL/GenBank/DDBJ databases">
        <title>Sequencing of skin fungus with MAO and IRED activity.</title>
        <authorList>
            <person name="Marsaioli A.J."/>
            <person name="Bonatto J.M.C."/>
            <person name="Reis Junior O."/>
        </authorList>
    </citation>
    <scope>NUCLEOTIDE SEQUENCE</scope>
    <source>
        <strain evidence="3">30M1</strain>
    </source>
</reference>
<dbReference type="Proteomes" id="UP000801428">
    <property type="component" value="Unassembled WGS sequence"/>
</dbReference>
<organism evidence="3 4">
    <name type="scientific">Curvularia kusanoi</name>
    <name type="common">Cochliobolus kusanoi</name>
    <dbReference type="NCBI Taxonomy" id="90978"/>
    <lineage>
        <taxon>Eukaryota</taxon>
        <taxon>Fungi</taxon>
        <taxon>Dikarya</taxon>
        <taxon>Ascomycota</taxon>
        <taxon>Pezizomycotina</taxon>
        <taxon>Dothideomycetes</taxon>
        <taxon>Pleosporomycetidae</taxon>
        <taxon>Pleosporales</taxon>
        <taxon>Pleosporineae</taxon>
        <taxon>Pleosporaceae</taxon>
        <taxon>Curvularia</taxon>
    </lineage>
</organism>
<protein>
    <submittedName>
        <fullName evidence="3">Uncharacterized protein</fullName>
    </submittedName>
</protein>
<keyword evidence="2" id="KW-1133">Transmembrane helix</keyword>
<dbReference type="EMBL" id="SWKU01000014">
    <property type="protein sequence ID" value="KAF3000980.1"/>
    <property type="molecule type" value="Genomic_DNA"/>
</dbReference>
<evidence type="ECO:0000256" key="2">
    <source>
        <dbReference type="SAM" id="Phobius"/>
    </source>
</evidence>
<dbReference type="AlphaFoldDB" id="A0A9P4TD20"/>
<comment type="caution">
    <text evidence="3">The sequence shown here is derived from an EMBL/GenBank/DDBJ whole genome shotgun (WGS) entry which is preliminary data.</text>
</comment>
<feature type="compositionally biased region" description="Basic residues" evidence="1">
    <location>
        <begin position="103"/>
        <end position="113"/>
    </location>
</feature>